<evidence type="ECO:0000313" key="1">
    <source>
        <dbReference type="EMBL" id="GII21430.1"/>
    </source>
</evidence>
<dbReference type="EMBL" id="BOON01000007">
    <property type="protein sequence ID" value="GII21430.1"/>
    <property type="molecule type" value="Genomic_DNA"/>
</dbReference>
<sequence length="218" mass="22485">MRTARPTAPRTSLLAGFAVALVVIVAVFAVVQLTRSTGGSPKGPPGGAAPVPGVLAATPVTGHVTGQVPAACHERKAGNGQPLPDPACTPGVISAAVTQDNLGRTICRPGYTKTVRPPSSDTGAYKRKVMTVYHEPGPPSDYEFDHLVSLELGGSNDVGNLWPERNDHPPGAANSKDPVENALNRAVCKHTVTLAAAQSAIATDWTTALARLGLPPVR</sequence>
<name>A0A8J3T6H9_9ACTN</name>
<protein>
    <submittedName>
        <fullName evidence="1">Uncharacterized protein</fullName>
    </submittedName>
</protein>
<accession>A0A8J3T6H9</accession>
<reference evidence="1" key="1">
    <citation type="submission" date="2021-01" db="EMBL/GenBank/DDBJ databases">
        <title>Whole genome shotgun sequence of Planosporangium mesophilum NBRC 109066.</title>
        <authorList>
            <person name="Komaki H."/>
            <person name="Tamura T."/>
        </authorList>
    </citation>
    <scope>NUCLEOTIDE SEQUENCE</scope>
    <source>
        <strain evidence="1">NBRC 109066</strain>
    </source>
</reference>
<dbReference type="RefSeq" id="WP_203935437.1">
    <property type="nucleotide sequence ID" value="NZ_BOON01000007.1"/>
</dbReference>
<evidence type="ECO:0000313" key="2">
    <source>
        <dbReference type="Proteomes" id="UP000599074"/>
    </source>
</evidence>
<proteinExistence type="predicted"/>
<keyword evidence="2" id="KW-1185">Reference proteome</keyword>
<comment type="caution">
    <text evidence="1">The sequence shown here is derived from an EMBL/GenBank/DDBJ whole genome shotgun (WGS) entry which is preliminary data.</text>
</comment>
<gene>
    <name evidence="1" type="ORF">Pme01_10270</name>
</gene>
<dbReference type="AlphaFoldDB" id="A0A8J3T6H9"/>
<organism evidence="1 2">
    <name type="scientific">Planosporangium mesophilum</name>
    <dbReference type="NCBI Taxonomy" id="689768"/>
    <lineage>
        <taxon>Bacteria</taxon>
        <taxon>Bacillati</taxon>
        <taxon>Actinomycetota</taxon>
        <taxon>Actinomycetes</taxon>
        <taxon>Micromonosporales</taxon>
        <taxon>Micromonosporaceae</taxon>
        <taxon>Planosporangium</taxon>
    </lineage>
</organism>
<dbReference type="Proteomes" id="UP000599074">
    <property type="component" value="Unassembled WGS sequence"/>
</dbReference>